<dbReference type="PANTHER" id="PTHR43248:SF2">
    <property type="entry name" value="PROLYL AMINOPEPTIDASE"/>
    <property type="match status" value="1"/>
</dbReference>
<dbReference type="Pfam" id="PF00561">
    <property type="entry name" value="Abhydrolase_1"/>
    <property type="match status" value="1"/>
</dbReference>
<evidence type="ECO:0000313" key="4">
    <source>
        <dbReference type="EMBL" id="KAK4142723.1"/>
    </source>
</evidence>
<protein>
    <submittedName>
        <fullName evidence="4">Alpha/Beta hydrolase protein</fullName>
    </submittedName>
</protein>
<dbReference type="GO" id="GO:0008233">
    <property type="term" value="F:peptidase activity"/>
    <property type="evidence" value="ECO:0007669"/>
    <property type="project" value="InterPro"/>
</dbReference>
<sequence length="485" mass="53805">MSSISWGLIQQAELPAHIFSIHLVFKVPLVHGSATSYEHLNIHAELIYGLKPVPELENSNGTDAVLKTLRGKYKDGSIVAYLCGGPGDGNPPFTIKELNNYFLEKGRSILYVDYRGTGLSSPVTAAVMRTKGNAKQRAEYLTHFRQDSIVADLEAIRKCLGGPTFSLLGQSYGGWVAMTYLSFLPGSLKEVWLTGGMPPIGKTPDDTYKALYKGLIDINKEYYKEHEKDKAAVSRIVQWLHERHENGVSIRNGARLTWRGFLTLGRRLGAEGGFKAVHGIVQQFDKAAKSQESKDLSDAVRAFDEINGTGFRLPQRPLYGVMHEAIYCSGPNIVSNWAAQRIGGSYDPHLSWLRNGSTDLCLSNGGPTPYFTSEMIHSFMLEDAGPELEPFLEPANILAKKYNWPALYDTAALRNNTVPVRALMFPKDLFVEYELSLAAANDVRCCKAVPSPKEWLHASIKTNTEEVCKKFIGGIKRILNFDLAE</sequence>
<dbReference type="InterPro" id="IPR000073">
    <property type="entry name" value="AB_hydrolase_1"/>
</dbReference>
<evidence type="ECO:0000259" key="3">
    <source>
        <dbReference type="Pfam" id="PF00561"/>
    </source>
</evidence>
<reference evidence="4" key="1">
    <citation type="journal article" date="2023" name="Mol. Phylogenet. Evol.">
        <title>Genome-scale phylogeny and comparative genomics of the fungal order Sordariales.</title>
        <authorList>
            <person name="Hensen N."/>
            <person name="Bonometti L."/>
            <person name="Westerberg I."/>
            <person name="Brannstrom I.O."/>
            <person name="Guillou S."/>
            <person name="Cros-Aarteil S."/>
            <person name="Calhoun S."/>
            <person name="Haridas S."/>
            <person name="Kuo A."/>
            <person name="Mondo S."/>
            <person name="Pangilinan J."/>
            <person name="Riley R."/>
            <person name="LaButti K."/>
            <person name="Andreopoulos B."/>
            <person name="Lipzen A."/>
            <person name="Chen C."/>
            <person name="Yan M."/>
            <person name="Daum C."/>
            <person name="Ng V."/>
            <person name="Clum A."/>
            <person name="Steindorff A."/>
            <person name="Ohm R.A."/>
            <person name="Martin F."/>
            <person name="Silar P."/>
            <person name="Natvig D.O."/>
            <person name="Lalanne C."/>
            <person name="Gautier V."/>
            <person name="Ament-Velasquez S.L."/>
            <person name="Kruys A."/>
            <person name="Hutchinson M.I."/>
            <person name="Powell A.J."/>
            <person name="Barry K."/>
            <person name="Miller A.N."/>
            <person name="Grigoriev I.V."/>
            <person name="Debuchy R."/>
            <person name="Gladieux P."/>
            <person name="Hiltunen Thoren M."/>
            <person name="Johannesson H."/>
        </authorList>
    </citation>
    <scope>NUCLEOTIDE SEQUENCE</scope>
    <source>
        <strain evidence="4">CBS 141.50</strain>
    </source>
</reference>
<dbReference type="Gene3D" id="3.40.50.1820">
    <property type="entry name" value="alpha/beta hydrolase"/>
    <property type="match status" value="1"/>
</dbReference>
<dbReference type="AlphaFoldDB" id="A0AAN6V0V5"/>
<accession>A0AAN6V0V5</accession>
<organism evidence="4 5">
    <name type="scientific">Dichotomopilus funicola</name>
    <dbReference type="NCBI Taxonomy" id="1934379"/>
    <lineage>
        <taxon>Eukaryota</taxon>
        <taxon>Fungi</taxon>
        <taxon>Dikarya</taxon>
        <taxon>Ascomycota</taxon>
        <taxon>Pezizomycotina</taxon>
        <taxon>Sordariomycetes</taxon>
        <taxon>Sordariomycetidae</taxon>
        <taxon>Sordariales</taxon>
        <taxon>Chaetomiaceae</taxon>
        <taxon>Dichotomopilus</taxon>
    </lineage>
</organism>
<name>A0AAN6V0V5_9PEZI</name>
<dbReference type="GeneID" id="87820723"/>
<dbReference type="InterPro" id="IPR002410">
    <property type="entry name" value="Peptidase_S33"/>
</dbReference>
<keyword evidence="5" id="KW-1185">Reference proteome</keyword>
<dbReference type="InterPro" id="IPR029058">
    <property type="entry name" value="AB_hydrolase_fold"/>
</dbReference>
<dbReference type="PRINTS" id="PR00793">
    <property type="entry name" value="PROAMNOPTASE"/>
</dbReference>
<proteinExistence type="inferred from homology"/>
<keyword evidence="2 4" id="KW-0378">Hydrolase</keyword>
<dbReference type="InterPro" id="IPR051601">
    <property type="entry name" value="Serine_prot/Carboxylest_S33"/>
</dbReference>
<dbReference type="EMBL" id="MU853594">
    <property type="protein sequence ID" value="KAK4142723.1"/>
    <property type="molecule type" value="Genomic_DNA"/>
</dbReference>
<dbReference type="SUPFAM" id="SSF53474">
    <property type="entry name" value="alpha/beta-Hydrolases"/>
    <property type="match status" value="1"/>
</dbReference>
<dbReference type="RefSeq" id="XP_062636094.1">
    <property type="nucleotide sequence ID" value="XM_062784110.1"/>
</dbReference>
<comment type="similarity">
    <text evidence="1">Belongs to the peptidase S33 family.</text>
</comment>
<evidence type="ECO:0000256" key="1">
    <source>
        <dbReference type="ARBA" id="ARBA00010088"/>
    </source>
</evidence>
<evidence type="ECO:0000256" key="2">
    <source>
        <dbReference type="ARBA" id="ARBA00022801"/>
    </source>
</evidence>
<gene>
    <name evidence="4" type="ORF">C8A04DRAFT_38099</name>
</gene>
<evidence type="ECO:0000313" key="5">
    <source>
        <dbReference type="Proteomes" id="UP001302676"/>
    </source>
</evidence>
<dbReference type="Proteomes" id="UP001302676">
    <property type="component" value="Unassembled WGS sequence"/>
</dbReference>
<dbReference type="GO" id="GO:0006508">
    <property type="term" value="P:proteolysis"/>
    <property type="evidence" value="ECO:0007669"/>
    <property type="project" value="InterPro"/>
</dbReference>
<dbReference type="PANTHER" id="PTHR43248">
    <property type="entry name" value="2-SUCCINYL-6-HYDROXY-2,4-CYCLOHEXADIENE-1-CARBOXYLATE SYNTHASE"/>
    <property type="match status" value="1"/>
</dbReference>
<reference evidence="4" key="2">
    <citation type="submission" date="2023-05" db="EMBL/GenBank/DDBJ databases">
        <authorList>
            <consortium name="Lawrence Berkeley National Laboratory"/>
            <person name="Steindorff A."/>
            <person name="Hensen N."/>
            <person name="Bonometti L."/>
            <person name="Westerberg I."/>
            <person name="Brannstrom I.O."/>
            <person name="Guillou S."/>
            <person name="Cros-Aarteil S."/>
            <person name="Calhoun S."/>
            <person name="Haridas S."/>
            <person name="Kuo A."/>
            <person name="Mondo S."/>
            <person name="Pangilinan J."/>
            <person name="Riley R."/>
            <person name="Labutti K."/>
            <person name="Andreopoulos B."/>
            <person name="Lipzen A."/>
            <person name="Chen C."/>
            <person name="Yanf M."/>
            <person name="Daum C."/>
            <person name="Ng V."/>
            <person name="Clum A."/>
            <person name="Ohm R."/>
            <person name="Martin F."/>
            <person name="Silar P."/>
            <person name="Natvig D."/>
            <person name="Lalanne C."/>
            <person name="Gautier V."/>
            <person name="Ament-Velasquez S.L."/>
            <person name="Kruys A."/>
            <person name="Hutchinson M.I."/>
            <person name="Powell A.J."/>
            <person name="Barry K."/>
            <person name="Miller A.N."/>
            <person name="Grigoriev I.V."/>
            <person name="Debuchy R."/>
            <person name="Gladieux P."/>
            <person name="Thoren M.H."/>
            <person name="Johannesson H."/>
        </authorList>
    </citation>
    <scope>NUCLEOTIDE SEQUENCE</scope>
    <source>
        <strain evidence="4">CBS 141.50</strain>
    </source>
</reference>
<comment type="caution">
    <text evidence="4">The sequence shown here is derived from an EMBL/GenBank/DDBJ whole genome shotgun (WGS) entry which is preliminary data.</text>
</comment>
<feature type="domain" description="AB hydrolase-1" evidence="3">
    <location>
        <begin position="84"/>
        <end position="284"/>
    </location>
</feature>